<gene>
    <name evidence="3" type="ORF">SO802_019382</name>
</gene>
<feature type="repeat" description="ANK" evidence="1">
    <location>
        <begin position="83"/>
        <end position="110"/>
    </location>
</feature>
<proteinExistence type="predicted"/>
<name>A0AAW2CRF2_9ROSI</name>
<dbReference type="InterPro" id="IPR002110">
    <property type="entry name" value="Ankyrin_rpt"/>
</dbReference>
<dbReference type="PROSITE" id="PS50088">
    <property type="entry name" value="ANK_REPEAT"/>
    <property type="match status" value="1"/>
</dbReference>
<dbReference type="SMART" id="SM00248">
    <property type="entry name" value="ANK"/>
    <property type="match status" value="4"/>
</dbReference>
<dbReference type="Proteomes" id="UP001459277">
    <property type="component" value="Unassembled WGS sequence"/>
</dbReference>
<evidence type="ECO:0000313" key="4">
    <source>
        <dbReference type="Proteomes" id="UP001459277"/>
    </source>
</evidence>
<dbReference type="InterPro" id="IPR026961">
    <property type="entry name" value="PGG_dom"/>
</dbReference>
<dbReference type="AlphaFoldDB" id="A0AAW2CRF2"/>
<dbReference type="PANTHER" id="PTHR24128:SF24">
    <property type="entry name" value="ANKYRIN REPEAT PROTEIN"/>
    <property type="match status" value="1"/>
</dbReference>
<dbReference type="SUPFAM" id="SSF48403">
    <property type="entry name" value="Ankyrin repeat"/>
    <property type="match status" value="1"/>
</dbReference>
<accession>A0AAW2CRF2</accession>
<sequence length="357" mass="39639">MSAYFIMGERIVKLNEVAQHGNIEAFYSLIIRENVRILEDIDEVPFVDTPLHIAASVGGSQHIKFAMEIMRLKPSFARKLNLNGYSPVHLALQEGHTQMVRRLLQVNADLVRVKGKEGRTPLHDVAAAAATEQQLDLLFKFLSVCPNSIKDVTIQNQTALHIALENNKLDAFKLLVGWLRKNKSGNTRELLNRQDEKGNTVLHVAAVSHLFAWGRKSWYVNYKNLEGNTALDILEGQRTQGVDNSEMRAILERAGALRASSLPTVTSSYARYLRLPETGLLPLGNIGQLLNFNMTDESRNALLVIAALLVTVTFQTAITPPGGLWQDNLFKSNTTDVPGRSPDDLYKLNITAPHVAG</sequence>
<evidence type="ECO:0000256" key="1">
    <source>
        <dbReference type="PROSITE-ProRule" id="PRU00023"/>
    </source>
</evidence>
<organism evidence="3 4">
    <name type="scientific">Lithocarpus litseifolius</name>
    <dbReference type="NCBI Taxonomy" id="425828"/>
    <lineage>
        <taxon>Eukaryota</taxon>
        <taxon>Viridiplantae</taxon>
        <taxon>Streptophyta</taxon>
        <taxon>Embryophyta</taxon>
        <taxon>Tracheophyta</taxon>
        <taxon>Spermatophyta</taxon>
        <taxon>Magnoliopsida</taxon>
        <taxon>eudicotyledons</taxon>
        <taxon>Gunneridae</taxon>
        <taxon>Pentapetalae</taxon>
        <taxon>rosids</taxon>
        <taxon>fabids</taxon>
        <taxon>Fagales</taxon>
        <taxon>Fagaceae</taxon>
        <taxon>Lithocarpus</taxon>
    </lineage>
</organism>
<protein>
    <recommendedName>
        <fullName evidence="2">PGG domain-containing protein</fullName>
    </recommendedName>
</protein>
<evidence type="ECO:0000313" key="3">
    <source>
        <dbReference type="EMBL" id="KAK9999779.1"/>
    </source>
</evidence>
<evidence type="ECO:0000259" key="2">
    <source>
        <dbReference type="Pfam" id="PF13962"/>
    </source>
</evidence>
<dbReference type="Pfam" id="PF13962">
    <property type="entry name" value="PGG"/>
    <property type="match status" value="1"/>
</dbReference>
<feature type="domain" description="PGG" evidence="2">
    <location>
        <begin position="296"/>
        <end position="329"/>
    </location>
</feature>
<dbReference type="Gene3D" id="1.25.40.20">
    <property type="entry name" value="Ankyrin repeat-containing domain"/>
    <property type="match status" value="1"/>
</dbReference>
<dbReference type="PANTHER" id="PTHR24128">
    <property type="entry name" value="HOMEOBOX PROTEIN WARIAI"/>
    <property type="match status" value="1"/>
</dbReference>
<keyword evidence="4" id="KW-1185">Reference proteome</keyword>
<comment type="caution">
    <text evidence="3">The sequence shown here is derived from an EMBL/GenBank/DDBJ whole genome shotgun (WGS) entry which is preliminary data.</text>
</comment>
<dbReference type="EMBL" id="JAZDWU010000006">
    <property type="protein sequence ID" value="KAK9999779.1"/>
    <property type="molecule type" value="Genomic_DNA"/>
</dbReference>
<reference evidence="3 4" key="1">
    <citation type="submission" date="2024-01" db="EMBL/GenBank/DDBJ databases">
        <title>A telomere-to-telomere, gap-free genome of sweet tea (Lithocarpus litseifolius).</title>
        <authorList>
            <person name="Zhou J."/>
        </authorList>
    </citation>
    <scope>NUCLEOTIDE SEQUENCE [LARGE SCALE GENOMIC DNA]</scope>
    <source>
        <strain evidence="3">Zhou-2022a</strain>
        <tissue evidence="3">Leaf</tissue>
    </source>
</reference>
<dbReference type="PROSITE" id="PS50297">
    <property type="entry name" value="ANK_REP_REGION"/>
    <property type="match status" value="1"/>
</dbReference>
<keyword evidence="1" id="KW-0040">ANK repeat</keyword>
<dbReference type="InterPro" id="IPR036770">
    <property type="entry name" value="Ankyrin_rpt-contain_sf"/>
</dbReference>
<dbReference type="Pfam" id="PF12796">
    <property type="entry name" value="Ank_2"/>
    <property type="match status" value="2"/>
</dbReference>